<sequence>MVQPWSPEPGMSASRETLALESLFPHSVSFDHFEPEMYENFGEDTDTLVSSDGALARFGEHIPLVSSGIQLLHELAGNQEALERARKSDPLGRDGILVHSLEYVPVINSIMQTVHQAGEDDESLQRARERDPIGRHGYVTKALEHIPLVSDGIVAIHRHSGDDVAAERARGYSLQKLFGPDGAVTRVAELVPGLNFLPAGFHWMNGDRERASRAIDLPRSWGSASDPDSALWQMAELVPGADAVAFAVHLQGGYYAQALRSVTKTSWVNVRTEELILCIRCGSLSQLWCSKVDILHVDVIPRQFSLVVGLSDLATNFLEIDREARKMYFSLEHWPKSAHLLLLVLSTLMCRLLILTSYPVPAMADGDHGYPKPEQMESRLVVLLCGIPGCGKDVIGRRCASSLNGAALSQDEHNGNAVATQAALESLLAQGLSPIFILRNGVEVGDRLPYVVAARRAGYRVTAVWPEELSTTSRRAALFLASLAGCYGRLTSGGRSGHETLTITDGQLAKPAQVCLNFLQMFRAPSAPGEVDAVLTLPFLQSDELDLGDLGDLKLSGFGKGKVLPEVVQEVFEGDFEKAKEKMMRWGTMRRSVQDIADPLTEWAKQQMSQKPSASTFSMPSTDTKKLQRAAKIRAAVEHLVSPYNLIGPGLVKNLRKSMQAESATREQ</sequence>
<reference evidence="1" key="1">
    <citation type="submission" date="2022-10" db="EMBL/GenBank/DDBJ databases">
        <authorList>
            <person name="Chen Y."/>
            <person name="Dougan E. K."/>
            <person name="Chan C."/>
            <person name="Rhodes N."/>
            <person name="Thang M."/>
        </authorList>
    </citation>
    <scope>NUCLEOTIDE SEQUENCE</scope>
</reference>
<dbReference type="EMBL" id="CAMXCT030000080">
    <property type="protein sequence ID" value="CAL4760814.1"/>
    <property type="molecule type" value="Genomic_DNA"/>
</dbReference>
<evidence type="ECO:0000313" key="2">
    <source>
        <dbReference type="EMBL" id="CAL4760814.1"/>
    </source>
</evidence>
<name>A0A9P1BHG7_9DINO</name>
<evidence type="ECO:0000313" key="3">
    <source>
        <dbReference type="Proteomes" id="UP001152797"/>
    </source>
</evidence>
<keyword evidence="3" id="KW-1185">Reference proteome</keyword>
<evidence type="ECO:0000313" key="1">
    <source>
        <dbReference type="EMBL" id="CAI3973502.1"/>
    </source>
</evidence>
<accession>A0A9P1BHG7</accession>
<organism evidence="1">
    <name type="scientific">Cladocopium goreaui</name>
    <dbReference type="NCBI Taxonomy" id="2562237"/>
    <lineage>
        <taxon>Eukaryota</taxon>
        <taxon>Sar</taxon>
        <taxon>Alveolata</taxon>
        <taxon>Dinophyceae</taxon>
        <taxon>Suessiales</taxon>
        <taxon>Symbiodiniaceae</taxon>
        <taxon>Cladocopium</taxon>
    </lineage>
</organism>
<dbReference type="OrthoDB" id="6058913at2759"/>
<dbReference type="InterPro" id="IPR027417">
    <property type="entry name" value="P-loop_NTPase"/>
</dbReference>
<dbReference type="AlphaFoldDB" id="A0A9P1BHG7"/>
<gene>
    <name evidence="1" type="ORF">C1SCF055_LOCUS2007</name>
</gene>
<reference evidence="2 3" key="2">
    <citation type="submission" date="2024-05" db="EMBL/GenBank/DDBJ databases">
        <authorList>
            <person name="Chen Y."/>
            <person name="Shah S."/>
            <person name="Dougan E. K."/>
            <person name="Thang M."/>
            <person name="Chan C."/>
        </authorList>
    </citation>
    <scope>NUCLEOTIDE SEQUENCE [LARGE SCALE GENOMIC DNA]</scope>
</reference>
<dbReference type="EMBL" id="CAMXCT010000080">
    <property type="protein sequence ID" value="CAI3973502.1"/>
    <property type="molecule type" value="Genomic_DNA"/>
</dbReference>
<proteinExistence type="predicted"/>
<dbReference type="Gene3D" id="3.40.50.300">
    <property type="entry name" value="P-loop containing nucleotide triphosphate hydrolases"/>
    <property type="match status" value="1"/>
</dbReference>
<protein>
    <submittedName>
        <fullName evidence="2">Octopine dehydrogenase</fullName>
    </submittedName>
</protein>
<comment type="caution">
    <text evidence="1">The sequence shown here is derived from an EMBL/GenBank/DDBJ whole genome shotgun (WGS) entry which is preliminary data.</text>
</comment>
<dbReference type="EMBL" id="CAMXCT020000080">
    <property type="protein sequence ID" value="CAL1126877.1"/>
    <property type="molecule type" value="Genomic_DNA"/>
</dbReference>
<dbReference type="Proteomes" id="UP001152797">
    <property type="component" value="Unassembled WGS sequence"/>
</dbReference>